<reference evidence="2 3" key="1">
    <citation type="journal article" date="2014" name="Nat. Genet.">
        <title>Genome sequence of the hot pepper provides insights into the evolution of pungency in Capsicum species.</title>
        <authorList>
            <person name="Kim S."/>
            <person name="Park M."/>
            <person name="Yeom S.I."/>
            <person name="Kim Y.M."/>
            <person name="Lee J.M."/>
            <person name="Lee H.A."/>
            <person name="Seo E."/>
            <person name="Choi J."/>
            <person name="Cheong K."/>
            <person name="Kim K.T."/>
            <person name="Jung K."/>
            <person name="Lee G.W."/>
            <person name="Oh S.K."/>
            <person name="Bae C."/>
            <person name="Kim S.B."/>
            <person name="Lee H.Y."/>
            <person name="Kim S.Y."/>
            <person name="Kim M.S."/>
            <person name="Kang B.C."/>
            <person name="Jo Y.D."/>
            <person name="Yang H.B."/>
            <person name="Jeong H.J."/>
            <person name="Kang W.H."/>
            <person name="Kwon J.K."/>
            <person name="Shin C."/>
            <person name="Lim J.Y."/>
            <person name="Park J.H."/>
            <person name="Huh J.H."/>
            <person name="Kim J.S."/>
            <person name="Kim B.D."/>
            <person name="Cohen O."/>
            <person name="Paran I."/>
            <person name="Suh M.C."/>
            <person name="Lee S.B."/>
            <person name="Kim Y.K."/>
            <person name="Shin Y."/>
            <person name="Noh S.J."/>
            <person name="Park J."/>
            <person name="Seo Y.S."/>
            <person name="Kwon S.Y."/>
            <person name="Kim H.A."/>
            <person name="Park J.M."/>
            <person name="Kim H.J."/>
            <person name="Choi S.B."/>
            <person name="Bosland P.W."/>
            <person name="Reeves G."/>
            <person name="Jo S.H."/>
            <person name="Lee B.W."/>
            <person name="Cho H.T."/>
            <person name="Choi H.S."/>
            <person name="Lee M.S."/>
            <person name="Yu Y."/>
            <person name="Do Choi Y."/>
            <person name="Park B.S."/>
            <person name="van Deynze A."/>
            <person name="Ashrafi H."/>
            <person name="Hill T."/>
            <person name="Kim W.T."/>
            <person name="Pai H.S."/>
            <person name="Ahn H.K."/>
            <person name="Yeam I."/>
            <person name="Giovannoni J.J."/>
            <person name="Rose J.K."/>
            <person name="Sorensen I."/>
            <person name="Lee S.J."/>
            <person name="Kim R.W."/>
            <person name="Choi I.Y."/>
            <person name="Choi B.S."/>
            <person name="Lim J.S."/>
            <person name="Lee Y.H."/>
            <person name="Choi D."/>
        </authorList>
    </citation>
    <scope>NUCLEOTIDE SEQUENCE [LARGE SCALE GENOMIC DNA]</scope>
    <source>
        <strain evidence="3">cv. CM334</strain>
    </source>
</reference>
<comment type="caution">
    <text evidence="2">The sequence shown here is derived from an EMBL/GenBank/DDBJ whole genome shotgun (WGS) entry which is preliminary data.</text>
</comment>
<evidence type="ECO:0000313" key="2">
    <source>
        <dbReference type="EMBL" id="PHT67468.1"/>
    </source>
</evidence>
<proteinExistence type="predicted"/>
<feature type="compositionally biased region" description="Polar residues" evidence="1">
    <location>
        <begin position="68"/>
        <end position="92"/>
    </location>
</feature>
<reference evidence="2 3" key="2">
    <citation type="journal article" date="2017" name="Genome Biol.">
        <title>New reference genome sequences of hot pepper reveal the massive evolution of plant disease-resistance genes by retroduplication.</title>
        <authorList>
            <person name="Kim S."/>
            <person name="Park J."/>
            <person name="Yeom S.I."/>
            <person name="Kim Y.M."/>
            <person name="Seo E."/>
            <person name="Kim K.T."/>
            <person name="Kim M.S."/>
            <person name="Lee J.M."/>
            <person name="Cheong K."/>
            <person name="Shin H.S."/>
            <person name="Kim S.B."/>
            <person name="Han K."/>
            <person name="Lee J."/>
            <person name="Park M."/>
            <person name="Lee H.A."/>
            <person name="Lee H.Y."/>
            <person name="Lee Y."/>
            <person name="Oh S."/>
            <person name="Lee J.H."/>
            <person name="Choi E."/>
            <person name="Choi E."/>
            <person name="Lee S.E."/>
            <person name="Jeon J."/>
            <person name="Kim H."/>
            <person name="Choi G."/>
            <person name="Song H."/>
            <person name="Lee J."/>
            <person name="Lee S.C."/>
            <person name="Kwon J.K."/>
            <person name="Lee H.Y."/>
            <person name="Koo N."/>
            <person name="Hong Y."/>
            <person name="Kim R.W."/>
            <person name="Kang W.H."/>
            <person name="Huh J.H."/>
            <person name="Kang B.C."/>
            <person name="Yang T.J."/>
            <person name="Lee Y.H."/>
            <person name="Bennetzen J.L."/>
            <person name="Choi D."/>
        </authorList>
    </citation>
    <scope>NUCLEOTIDE SEQUENCE [LARGE SCALE GENOMIC DNA]</scope>
    <source>
        <strain evidence="3">cv. CM334</strain>
    </source>
</reference>
<dbReference type="AlphaFoldDB" id="A0A2G2YCJ2"/>
<gene>
    <name evidence="2" type="ORF">T459_26955</name>
</gene>
<organism evidence="2 3">
    <name type="scientific">Capsicum annuum</name>
    <name type="common">Capsicum pepper</name>
    <dbReference type="NCBI Taxonomy" id="4072"/>
    <lineage>
        <taxon>Eukaryota</taxon>
        <taxon>Viridiplantae</taxon>
        <taxon>Streptophyta</taxon>
        <taxon>Embryophyta</taxon>
        <taxon>Tracheophyta</taxon>
        <taxon>Spermatophyta</taxon>
        <taxon>Magnoliopsida</taxon>
        <taxon>eudicotyledons</taxon>
        <taxon>Gunneridae</taxon>
        <taxon>Pentapetalae</taxon>
        <taxon>asterids</taxon>
        <taxon>lamiids</taxon>
        <taxon>Solanales</taxon>
        <taxon>Solanaceae</taxon>
        <taxon>Solanoideae</taxon>
        <taxon>Capsiceae</taxon>
        <taxon>Capsicum</taxon>
    </lineage>
</organism>
<name>A0A2G2YCJ2_CAPAN</name>
<evidence type="ECO:0000313" key="3">
    <source>
        <dbReference type="Proteomes" id="UP000222542"/>
    </source>
</evidence>
<dbReference type="Proteomes" id="UP000222542">
    <property type="component" value="Unassembled WGS sequence"/>
</dbReference>
<sequence length="156" mass="18117">MATSGLVDLANEFVQQFQYNVELIPDEKSLTNMKKKSTETFREYVIRWHEQVARVKPSMKESKIVESHPQTPQTYQSPSRSDFQSKPNNEMGQKSRDIFTPIGESYASLFQRLDYSIEDCRSLKREIEKMIQDISIMVQTIDNEESSSHANKQTSD</sequence>
<dbReference type="Gramene" id="PHT67468">
    <property type="protein sequence ID" value="PHT67468"/>
    <property type="gene ID" value="T459_26955"/>
</dbReference>
<dbReference type="EMBL" id="AYRZ02000011">
    <property type="protein sequence ID" value="PHT67468.1"/>
    <property type="molecule type" value="Genomic_DNA"/>
</dbReference>
<feature type="region of interest" description="Disordered" evidence="1">
    <location>
        <begin position="58"/>
        <end position="96"/>
    </location>
</feature>
<keyword evidence="3" id="KW-1185">Reference proteome</keyword>
<evidence type="ECO:0000256" key="1">
    <source>
        <dbReference type="SAM" id="MobiDB-lite"/>
    </source>
</evidence>
<protein>
    <recommendedName>
        <fullName evidence="4">Retrotransposon gag domain-containing protein</fullName>
    </recommendedName>
</protein>
<accession>A0A2G2YCJ2</accession>
<evidence type="ECO:0008006" key="4">
    <source>
        <dbReference type="Google" id="ProtNLM"/>
    </source>
</evidence>